<dbReference type="RefSeq" id="WP_145282326.1">
    <property type="nucleotide sequence ID" value="NZ_CP036291.1"/>
</dbReference>
<protein>
    <submittedName>
        <fullName evidence="1">Uncharacterized protein</fullName>
    </submittedName>
</protein>
<dbReference type="AlphaFoldDB" id="A0A518D912"/>
<keyword evidence="2" id="KW-1185">Reference proteome</keyword>
<gene>
    <name evidence="1" type="ORF">Pla175_13070</name>
</gene>
<sequence length="61" mass="7074">MPRLLLRVAHFFRQPRRHARLLARMDELLAMINQAAEETRQVCDRFLAEAAASRSESGRPL</sequence>
<accession>A0A518D912</accession>
<proteinExistence type="predicted"/>
<evidence type="ECO:0000313" key="1">
    <source>
        <dbReference type="EMBL" id="QDU87940.1"/>
    </source>
</evidence>
<name>A0A518D912_9BACT</name>
<dbReference type="KEGG" id="pnd:Pla175_13070"/>
<reference evidence="1 2" key="1">
    <citation type="submission" date="2019-02" db="EMBL/GenBank/DDBJ databases">
        <title>Deep-cultivation of Planctomycetes and their phenomic and genomic characterization uncovers novel biology.</title>
        <authorList>
            <person name="Wiegand S."/>
            <person name="Jogler M."/>
            <person name="Boedeker C."/>
            <person name="Pinto D."/>
            <person name="Vollmers J."/>
            <person name="Rivas-Marin E."/>
            <person name="Kohn T."/>
            <person name="Peeters S.H."/>
            <person name="Heuer A."/>
            <person name="Rast P."/>
            <person name="Oberbeckmann S."/>
            <person name="Bunk B."/>
            <person name="Jeske O."/>
            <person name="Meyerdierks A."/>
            <person name="Storesund J.E."/>
            <person name="Kallscheuer N."/>
            <person name="Luecker S."/>
            <person name="Lage O.M."/>
            <person name="Pohl T."/>
            <person name="Merkel B.J."/>
            <person name="Hornburger P."/>
            <person name="Mueller R.-W."/>
            <person name="Bruemmer F."/>
            <person name="Labrenz M."/>
            <person name="Spormann A.M."/>
            <person name="Op den Camp H."/>
            <person name="Overmann J."/>
            <person name="Amann R."/>
            <person name="Jetten M.S.M."/>
            <person name="Mascher T."/>
            <person name="Medema M.H."/>
            <person name="Devos D.P."/>
            <person name="Kaster A.-K."/>
            <person name="Ovreas L."/>
            <person name="Rohde M."/>
            <person name="Galperin M.Y."/>
            <person name="Jogler C."/>
        </authorList>
    </citation>
    <scope>NUCLEOTIDE SEQUENCE [LARGE SCALE GENOMIC DNA]</scope>
    <source>
        <strain evidence="1 2">Pla175</strain>
    </source>
</reference>
<organism evidence="1 2">
    <name type="scientific">Pirellulimonas nuda</name>
    <dbReference type="NCBI Taxonomy" id="2528009"/>
    <lineage>
        <taxon>Bacteria</taxon>
        <taxon>Pseudomonadati</taxon>
        <taxon>Planctomycetota</taxon>
        <taxon>Planctomycetia</taxon>
        <taxon>Pirellulales</taxon>
        <taxon>Lacipirellulaceae</taxon>
        <taxon>Pirellulimonas</taxon>
    </lineage>
</organism>
<dbReference type="EMBL" id="CP036291">
    <property type="protein sequence ID" value="QDU87940.1"/>
    <property type="molecule type" value="Genomic_DNA"/>
</dbReference>
<dbReference type="Proteomes" id="UP000317429">
    <property type="component" value="Chromosome"/>
</dbReference>
<evidence type="ECO:0000313" key="2">
    <source>
        <dbReference type="Proteomes" id="UP000317429"/>
    </source>
</evidence>